<name>A0AAD8GXC6_9APIA</name>
<sequence length="143" mass="16192">MAEATKGARSILKKLGSRPDHEAVDIAKVRLAQIEDELEEVELTDLDKANLKKKEAEREKQMYKTVISLDEMHESYGKLLMEAEARLEKIYEVAAAGYNGEDDVAVVEEVNEEVVRILQEASQTLVERIDLAKSILKFFGDLR</sequence>
<protein>
    <submittedName>
        <fullName evidence="2">Uncharacterized protein</fullName>
    </submittedName>
</protein>
<dbReference type="AlphaFoldDB" id="A0AAD8GXC6"/>
<dbReference type="EMBL" id="JAUIZM010000011">
    <property type="protein sequence ID" value="KAK1357080.1"/>
    <property type="molecule type" value="Genomic_DNA"/>
</dbReference>
<gene>
    <name evidence="2" type="ORF">POM88_050336</name>
</gene>
<organism evidence="2 3">
    <name type="scientific">Heracleum sosnowskyi</name>
    <dbReference type="NCBI Taxonomy" id="360622"/>
    <lineage>
        <taxon>Eukaryota</taxon>
        <taxon>Viridiplantae</taxon>
        <taxon>Streptophyta</taxon>
        <taxon>Embryophyta</taxon>
        <taxon>Tracheophyta</taxon>
        <taxon>Spermatophyta</taxon>
        <taxon>Magnoliopsida</taxon>
        <taxon>eudicotyledons</taxon>
        <taxon>Gunneridae</taxon>
        <taxon>Pentapetalae</taxon>
        <taxon>asterids</taxon>
        <taxon>campanulids</taxon>
        <taxon>Apiales</taxon>
        <taxon>Apiaceae</taxon>
        <taxon>Apioideae</taxon>
        <taxon>apioid superclade</taxon>
        <taxon>Tordylieae</taxon>
        <taxon>Tordyliinae</taxon>
        <taxon>Heracleum</taxon>
    </lineage>
</organism>
<feature type="coiled-coil region" evidence="1">
    <location>
        <begin position="24"/>
        <end position="66"/>
    </location>
</feature>
<evidence type="ECO:0000313" key="3">
    <source>
        <dbReference type="Proteomes" id="UP001237642"/>
    </source>
</evidence>
<keyword evidence="1" id="KW-0175">Coiled coil</keyword>
<dbReference type="Proteomes" id="UP001237642">
    <property type="component" value="Unassembled WGS sequence"/>
</dbReference>
<evidence type="ECO:0000313" key="2">
    <source>
        <dbReference type="EMBL" id="KAK1357080.1"/>
    </source>
</evidence>
<accession>A0AAD8GXC6</accession>
<keyword evidence="3" id="KW-1185">Reference proteome</keyword>
<comment type="caution">
    <text evidence="2">The sequence shown here is derived from an EMBL/GenBank/DDBJ whole genome shotgun (WGS) entry which is preliminary data.</text>
</comment>
<reference evidence="2" key="1">
    <citation type="submission" date="2023-02" db="EMBL/GenBank/DDBJ databases">
        <title>Genome of toxic invasive species Heracleum sosnowskyi carries increased number of genes despite the absence of recent whole-genome duplications.</title>
        <authorList>
            <person name="Schelkunov M."/>
            <person name="Shtratnikova V."/>
            <person name="Makarenko M."/>
            <person name="Klepikova A."/>
            <person name="Omelchenko D."/>
            <person name="Novikova G."/>
            <person name="Obukhova E."/>
            <person name="Bogdanov V."/>
            <person name="Penin A."/>
            <person name="Logacheva M."/>
        </authorList>
    </citation>
    <scope>NUCLEOTIDE SEQUENCE</scope>
    <source>
        <strain evidence="2">Hsosn_3</strain>
        <tissue evidence="2">Leaf</tissue>
    </source>
</reference>
<proteinExistence type="predicted"/>
<reference evidence="2" key="2">
    <citation type="submission" date="2023-05" db="EMBL/GenBank/DDBJ databases">
        <authorList>
            <person name="Schelkunov M.I."/>
        </authorList>
    </citation>
    <scope>NUCLEOTIDE SEQUENCE</scope>
    <source>
        <strain evidence="2">Hsosn_3</strain>
        <tissue evidence="2">Leaf</tissue>
    </source>
</reference>
<evidence type="ECO:0000256" key="1">
    <source>
        <dbReference type="SAM" id="Coils"/>
    </source>
</evidence>